<dbReference type="RefSeq" id="WP_012934668.1">
    <property type="nucleotide sequence ID" value="NC_013739.1"/>
</dbReference>
<dbReference type="HOGENOM" id="CLU_1988850_0_0_11"/>
<feature type="domain" description="PASTA" evidence="3">
    <location>
        <begin position="55"/>
        <end position="124"/>
    </location>
</feature>
<keyword evidence="2" id="KW-1133">Transmembrane helix</keyword>
<dbReference type="KEGG" id="cwo:Cwoe_3198"/>
<keyword evidence="2" id="KW-0812">Transmembrane</keyword>
<dbReference type="STRING" id="469383.Cwoe_3198"/>
<evidence type="ECO:0000313" key="4">
    <source>
        <dbReference type="EMBL" id="ADB51617.1"/>
    </source>
</evidence>
<organism evidence="4 5">
    <name type="scientific">Conexibacter woesei (strain DSM 14684 / CCUG 47730 / CIP 108061 / JCM 11494 / NBRC 100937 / ID131577)</name>
    <dbReference type="NCBI Taxonomy" id="469383"/>
    <lineage>
        <taxon>Bacteria</taxon>
        <taxon>Bacillati</taxon>
        <taxon>Actinomycetota</taxon>
        <taxon>Thermoleophilia</taxon>
        <taxon>Solirubrobacterales</taxon>
        <taxon>Conexibacteraceae</taxon>
        <taxon>Conexibacter</taxon>
    </lineage>
</organism>
<dbReference type="eggNOG" id="COG2815">
    <property type="taxonomic scope" value="Bacteria"/>
</dbReference>
<reference evidence="5" key="2">
    <citation type="submission" date="2010-01" db="EMBL/GenBank/DDBJ databases">
        <title>The complete genome of Conexibacter woesei DSM 14684.</title>
        <authorList>
            <consortium name="US DOE Joint Genome Institute (JGI-PGF)"/>
            <person name="Lucas S."/>
            <person name="Copeland A."/>
            <person name="Lapidus A."/>
            <person name="Glavina del Rio T."/>
            <person name="Dalin E."/>
            <person name="Tice H."/>
            <person name="Bruce D."/>
            <person name="Goodwin L."/>
            <person name="Pitluck S."/>
            <person name="Kyrpides N."/>
            <person name="Mavromatis K."/>
            <person name="Ivanova N."/>
            <person name="Mikhailova N."/>
            <person name="Chertkov O."/>
            <person name="Brettin T."/>
            <person name="Detter J.C."/>
            <person name="Han C."/>
            <person name="Larimer F."/>
            <person name="Land M."/>
            <person name="Hauser L."/>
            <person name="Markowitz V."/>
            <person name="Cheng J.-F."/>
            <person name="Hugenholtz P."/>
            <person name="Woyke T."/>
            <person name="Wu D."/>
            <person name="Pukall R."/>
            <person name="Steenblock K."/>
            <person name="Schneider S."/>
            <person name="Klenk H.-P."/>
            <person name="Eisen J.A."/>
        </authorList>
    </citation>
    <scope>NUCLEOTIDE SEQUENCE [LARGE SCALE GENOMIC DNA]</scope>
    <source>
        <strain evidence="5">DSM 14684 / CIP 108061 / JCM 11494 / NBRC 100937 / ID131577</strain>
    </source>
</reference>
<evidence type="ECO:0000256" key="1">
    <source>
        <dbReference type="SAM" id="MobiDB-lite"/>
    </source>
</evidence>
<dbReference type="InterPro" id="IPR005543">
    <property type="entry name" value="PASTA_dom"/>
</dbReference>
<accession>D3FE01</accession>
<feature type="region of interest" description="Disordered" evidence="1">
    <location>
        <begin position="104"/>
        <end position="125"/>
    </location>
</feature>
<dbReference type="SMART" id="SM00740">
    <property type="entry name" value="PASTA"/>
    <property type="match status" value="1"/>
</dbReference>
<protein>
    <submittedName>
        <fullName evidence="4">PASTA domain containing protein</fullName>
    </submittedName>
</protein>
<evidence type="ECO:0000313" key="5">
    <source>
        <dbReference type="Proteomes" id="UP000008229"/>
    </source>
</evidence>
<dbReference type="Gene3D" id="3.30.10.20">
    <property type="match status" value="1"/>
</dbReference>
<name>D3FE01_CONWI</name>
<dbReference type="AlphaFoldDB" id="D3FE01"/>
<dbReference type="OrthoDB" id="4335972at2"/>
<keyword evidence="2" id="KW-0472">Membrane</keyword>
<sequence precursor="true">MSRPASWTAVALGVAAGFLVGVLFVIAIGGDADPPRTRTVTVLSRAPPLSGDETVVTKTAVPDVVGERLDTARDRLERAGFDVDEDDGGMFGSIVDSNWEVVEQDPPPGTLLERGSSVRISLDRR</sequence>
<dbReference type="Pfam" id="PF03793">
    <property type="entry name" value="PASTA"/>
    <property type="match status" value="1"/>
</dbReference>
<feature type="transmembrane region" description="Helical" evidence="2">
    <location>
        <begin position="6"/>
        <end position="28"/>
    </location>
</feature>
<dbReference type="PROSITE" id="PS51178">
    <property type="entry name" value="PASTA"/>
    <property type="match status" value="1"/>
</dbReference>
<proteinExistence type="predicted"/>
<evidence type="ECO:0000256" key="2">
    <source>
        <dbReference type="SAM" id="Phobius"/>
    </source>
</evidence>
<reference evidence="4 5" key="1">
    <citation type="journal article" date="2010" name="Stand. Genomic Sci.">
        <title>Complete genome sequence of Conexibacter woesei type strain (ID131577).</title>
        <authorList>
            <person name="Pukall R."/>
            <person name="Lapidus A."/>
            <person name="Glavina Del Rio T."/>
            <person name="Copeland A."/>
            <person name="Tice H."/>
            <person name="Cheng J.-F."/>
            <person name="Lucas S."/>
            <person name="Chen F."/>
            <person name="Nolan M."/>
            <person name="Bruce D."/>
            <person name="Goodwin L."/>
            <person name="Pitluck S."/>
            <person name="Mavromatis K."/>
            <person name="Ivanova N."/>
            <person name="Ovchinnikova G."/>
            <person name="Pati A."/>
            <person name="Chen A."/>
            <person name="Palaniappan K."/>
            <person name="Land M."/>
            <person name="Hauser L."/>
            <person name="Chang Y.-J."/>
            <person name="Jeffries C.D."/>
            <person name="Chain P."/>
            <person name="Meincke L."/>
            <person name="Sims D."/>
            <person name="Brettin T."/>
            <person name="Detter J.C."/>
            <person name="Rohde M."/>
            <person name="Goeker M."/>
            <person name="Bristow J."/>
            <person name="Eisen J.A."/>
            <person name="Markowitz V."/>
            <person name="Kyrpides N.C."/>
            <person name="Klenk H.-P."/>
            <person name="Hugenholtz P."/>
        </authorList>
    </citation>
    <scope>NUCLEOTIDE SEQUENCE [LARGE SCALE GENOMIC DNA]</scope>
    <source>
        <strain evidence="5">DSM 14684 / CIP 108061 / JCM 11494 / NBRC 100937 / ID131577</strain>
    </source>
</reference>
<gene>
    <name evidence="4" type="ordered locus">Cwoe_3198</name>
</gene>
<evidence type="ECO:0000259" key="3">
    <source>
        <dbReference type="PROSITE" id="PS51178"/>
    </source>
</evidence>
<dbReference type="Proteomes" id="UP000008229">
    <property type="component" value="Chromosome"/>
</dbReference>
<keyword evidence="5" id="KW-1185">Reference proteome</keyword>
<dbReference type="EMBL" id="CP001854">
    <property type="protein sequence ID" value="ADB51617.1"/>
    <property type="molecule type" value="Genomic_DNA"/>
</dbReference>
<dbReference type="CDD" id="cd06577">
    <property type="entry name" value="PASTA_pknB"/>
    <property type="match status" value="1"/>
</dbReference>